<proteinExistence type="predicted"/>
<dbReference type="EMBL" id="LNVX01000064">
    <property type="protein sequence ID" value="OEG71800.1"/>
    <property type="molecule type" value="Genomic_DNA"/>
</dbReference>
<evidence type="ECO:0000256" key="3">
    <source>
        <dbReference type="ARBA" id="ARBA00022692"/>
    </source>
</evidence>
<feature type="transmembrane region" description="Helical" evidence="6">
    <location>
        <begin position="61"/>
        <end position="82"/>
    </location>
</feature>
<keyword evidence="5 6" id="KW-0472">Membrane</keyword>
<keyword evidence="3 6" id="KW-0812">Transmembrane</keyword>
<feature type="chain" id="PRO_5009178899" description="PDGLE domain-containing protein" evidence="7">
    <location>
        <begin position="23"/>
        <end position="91"/>
    </location>
</feature>
<evidence type="ECO:0000256" key="6">
    <source>
        <dbReference type="SAM" id="Phobius"/>
    </source>
</evidence>
<reference evidence="9 10" key="1">
    <citation type="submission" date="2015-11" db="EMBL/GenBank/DDBJ databases">
        <title>Evidence for parallel genomic evolution in an endosymbiosis of termite gut flagellates.</title>
        <authorList>
            <person name="Zheng H."/>
        </authorList>
    </citation>
    <scope>NUCLEOTIDE SEQUENCE [LARGE SCALE GENOMIC DNA]</scope>
    <source>
        <strain evidence="9 10">CET450</strain>
    </source>
</reference>
<accession>A0A1E5IMT6</accession>
<dbReference type="InterPro" id="IPR025937">
    <property type="entry name" value="PDGLE_dom"/>
</dbReference>
<gene>
    <name evidence="9" type="ORF">ATZ36_12700</name>
</gene>
<dbReference type="AlphaFoldDB" id="A0A1E5IMT6"/>
<evidence type="ECO:0000313" key="10">
    <source>
        <dbReference type="Proteomes" id="UP000095237"/>
    </source>
</evidence>
<name>A0A1E5IMT6_ENDTX</name>
<protein>
    <recommendedName>
        <fullName evidence="8">PDGLE domain-containing protein</fullName>
    </recommendedName>
</protein>
<keyword evidence="2" id="KW-1003">Cell membrane</keyword>
<evidence type="ECO:0000256" key="2">
    <source>
        <dbReference type="ARBA" id="ARBA00022475"/>
    </source>
</evidence>
<comment type="caution">
    <text evidence="9">The sequence shown here is derived from an EMBL/GenBank/DDBJ whole genome shotgun (WGS) entry which is preliminary data.</text>
</comment>
<keyword evidence="7" id="KW-0732">Signal</keyword>
<evidence type="ECO:0000256" key="4">
    <source>
        <dbReference type="ARBA" id="ARBA00022989"/>
    </source>
</evidence>
<organism evidence="9 10">
    <name type="scientific">Endomicrobium trichonymphae</name>
    <dbReference type="NCBI Taxonomy" id="1408204"/>
    <lineage>
        <taxon>Bacteria</taxon>
        <taxon>Pseudomonadati</taxon>
        <taxon>Elusimicrobiota</taxon>
        <taxon>Endomicrobiia</taxon>
        <taxon>Endomicrobiales</taxon>
        <taxon>Endomicrobiaceae</taxon>
        <taxon>Candidatus Endomicrobiellum</taxon>
    </lineage>
</organism>
<evidence type="ECO:0000259" key="8">
    <source>
        <dbReference type="Pfam" id="PF13190"/>
    </source>
</evidence>
<evidence type="ECO:0000256" key="7">
    <source>
        <dbReference type="SAM" id="SignalP"/>
    </source>
</evidence>
<evidence type="ECO:0000256" key="5">
    <source>
        <dbReference type="ARBA" id="ARBA00023136"/>
    </source>
</evidence>
<keyword evidence="4 6" id="KW-1133">Transmembrane helix</keyword>
<sequence>MNKKISAVIFPIFVVLSASLFASKHPDTLETLAINYGFDKQAKEAASIFAGYSFPFINNQFLSTLCAGAIGLILLCVLYKGINSAVKHFRK</sequence>
<evidence type="ECO:0000313" key="9">
    <source>
        <dbReference type="EMBL" id="OEG71800.1"/>
    </source>
</evidence>
<dbReference type="GO" id="GO:0005886">
    <property type="term" value="C:plasma membrane"/>
    <property type="evidence" value="ECO:0007669"/>
    <property type="project" value="UniProtKB-SubCell"/>
</dbReference>
<feature type="domain" description="PDGLE" evidence="8">
    <location>
        <begin position="7"/>
        <end position="87"/>
    </location>
</feature>
<dbReference type="Proteomes" id="UP000095237">
    <property type="component" value="Unassembled WGS sequence"/>
</dbReference>
<dbReference type="Pfam" id="PF13190">
    <property type="entry name" value="PDGLE"/>
    <property type="match status" value="1"/>
</dbReference>
<evidence type="ECO:0000256" key="1">
    <source>
        <dbReference type="ARBA" id="ARBA00004236"/>
    </source>
</evidence>
<keyword evidence="10" id="KW-1185">Reference proteome</keyword>
<feature type="signal peptide" evidence="7">
    <location>
        <begin position="1"/>
        <end position="22"/>
    </location>
</feature>
<comment type="subcellular location">
    <subcellularLocation>
        <location evidence="1">Cell membrane</location>
    </subcellularLocation>
</comment>